<sequence length="85" mass="9247">MLNELLTRDLNRAIQAVADGVAVLTPRNTAELINTDRSYAHHVHDGARAKRQLGKLTPRDYEFAGLIAQGLSNQGIAGHLTSEIT</sequence>
<dbReference type="GO" id="GO:0006355">
    <property type="term" value="P:regulation of DNA-templated transcription"/>
    <property type="evidence" value="ECO:0007669"/>
    <property type="project" value="InterPro"/>
</dbReference>
<comment type="caution">
    <text evidence="1">The sequence shown here is derived from an EMBL/GenBank/DDBJ whole genome shotgun (WGS) entry which is preliminary data.</text>
</comment>
<dbReference type="Proteomes" id="UP000252530">
    <property type="component" value="Unassembled WGS sequence"/>
</dbReference>
<evidence type="ECO:0000313" key="2">
    <source>
        <dbReference type="Proteomes" id="UP000252530"/>
    </source>
</evidence>
<proteinExistence type="predicted"/>
<reference evidence="1 2" key="1">
    <citation type="submission" date="2017-10" db="EMBL/GenBank/DDBJ databases">
        <title>Bifidobacterium xylocopum sp. nov. and Bifidobacterium aemilianum sp. nov., from the carpenter bee (Xylocopa violacea) digestive tract.</title>
        <authorList>
            <person name="Alberoni D."/>
            <person name="Baffoni L."/>
            <person name="Di Gioia D."/>
            <person name="Gaggia F."/>
            <person name="Biavati B."/>
        </authorList>
    </citation>
    <scope>NUCLEOTIDE SEQUENCE [LARGE SCALE GENOMIC DNA]</scope>
    <source>
        <strain evidence="1 2">XV10</strain>
    </source>
</reference>
<evidence type="ECO:0000313" key="1">
    <source>
        <dbReference type="EMBL" id="RBP98142.1"/>
    </source>
</evidence>
<organism evidence="1 2">
    <name type="scientific">Bifidobacterium aemilianum</name>
    <dbReference type="NCBI Taxonomy" id="2493120"/>
    <lineage>
        <taxon>Bacteria</taxon>
        <taxon>Bacillati</taxon>
        <taxon>Actinomycetota</taxon>
        <taxon>Actinomycetes</taxon>
        <taxon>Bifidobacteriales</taxon>
        <taxon>Bifidobacteriaceae</taxon>
        <taxon>Bifidobacterium</taxon>
    </lineage>
</organism>
<keyword evidence="2" id="KW-1185">Reference proteome</keyword>
<protein>
    <submittedName>
        <fullName evidence="1">Uncharacterized protein</fullName>
    </submittedName>
</protein>
<dbReference type="Gene3D" id="3.40.50.2300">
    <property type="match status" value="1"/>
</dbReference>
<name>A0A366KA86_9BIFI</name>
<dbReference type="GO" id="GO:0003677">
    <property type="term" value="F:DNA binding"/>
    <property type="evidence" value="ECO:0007669"/>
    <property type="project" value="InterPro"/>
</dbReference>
<dbReference type="AlphaFoldDB" id="A0A366KA86"/>
<accession>A0A366KA86</accession>
<dbReference type="EMBL" id="PDCG01000002">
    <property type="protein sequence ID" value="RBP98142.1"/>
    <property type="molecule type" value="Genomic_DNA"/>
</dbReference>
<dbReference type="InterPro" id="IPR016032">
    <property type="entry name" value="Sig_transdc_resp-reg_C-effctor"/>
</dbReference>
<gene>
    <name evidence="1" type="ORF">CRD60_03045</name>
</gene>
<dbReference type="SUPFAM" id="SSF46894">
    <property type="entry name" value="C-terminal effector domain of the bipartite response regulators"/>
    <property type="match status" value="1"/>
</dbReference>